<keyword evidence="6" id="KW-0915">Sodium</keyword>
<keyword evidence="14" id="KW-1185">Reference proteome</keyword>
<feature type="transmembrane region" description="Helical" evidence="11">
    <location>
        <begin position="410"/>
        <end position="432"/>
    </location>
</feature>
<dbReference type="EMBL" id="JAASRM010000001">
    <property type="protein sequence ID" value="NIK88727.1"/>
    <property type="molecule type" value="Genomic_DNA"/>
</dbReference>
<evidence type="ECO:0000256" key="10">
    <source>
        <dbReference type="ARBA" id="ARBA00025753"/>
    </source>
</evidence>
<feature type="transmembrane region" description="Helical" evidence="11">
    <location>
        <begin position="65"/>
        <end position="86"/>
    </location>
</feature>
<feature type="domain" description="Citrate transporter-like" evidence="12">
    <location>
        <begin position="38"/>
        <end position="378"/>
    </location>
</feature>
<evidence type="ECO:0000256" key="11">
    <source>
        <dbReference type="SAM" id="Phobius"/>
    </source>
</evidence>
<dbReference type="InterPro" id="IPR045016">
    <property type="entry name" value="NhaD-like"/>
</dbReference>
<dbReference type="PANTHER" id="PTHR43269:SF2">
    <property type="entry name" value="SODIUM_PROTON ANTIPORTER 1-RELATED"/>
    <property type="match status" value="1"/>
</dbReference>
<comment type="caution">
    <text evidence="13">The sequence shown here is derived from an EMBL/GenBank/DDBJ whole genome shotgun (WGS) entry which is preliminary data.</text>
</comment>
<sequence length="433" mass="46574">MNLAAPAVVAVFVLAYVLVFLEERLHLRKSKPVMVAAGLIWILVAIGFGLENRGDEVHEKITHVLLEYAELLLFLLSAMSFVNALVERRLFDALRARLTAANISVRGIFWLTGVGAFFLSPIADNLTTALVMGAVAISALQGHKKAIVIALVSIVVAANAGGAFSPFGDITTLMVWQKGKVEFFEFFDLFIPSLVNWLVPALVMSFFLPKDRIAATGEHVAVRRGGYVIAGLFLCTIAATVTLDHVLHLPPFLGMMTGLGVLNLYGYFLHGWESRAFATIPAEEGREPFNIFSILEKVEWDTLLFFYGIMLCVGGLSAVGYLGGLSAFLYQDLGPTTANVTVGILSAIVDNIPLTYAVLLMDPVMSHGQWLLVTLTAGTGGSLLAIGSAAGVALMGSARGVYTFAAHLKWIWAVALGYAASIAVHIWLNAALF</sequence>
<gene>
    <name evidence="13" type="ORF">FHS83_002045</name>
</gene>
<evidence type="ECO:0000256" key="4">
    <source>
        <dbReference type="ARBA" id="ARBA00022692"/>
    </source>
</evidence>
<keyword evidence="8 11" id="KW-0472">Membrane</keyword>
<evidence type="ECO:0000256" key="2">
    <source>
        <dbReference type="ARBA" id="ARBA00022448"/>
    </source>
</evidence>
<evidence type="ECO:0000313" key="14">
    <source>
        <dbReference type="Proteomes" id="UP000570514"/>
    </source>
</evidence>
<keyword evidence="7" id="KW-0406">Ion transport</keyword>
<evidence type="ECO:0000259" key="12">
    <source>
        <dbReference type="Pfam" id="PF03600"/>
    </source>
</evidence>
<evidence type="ECO:0000256" key="8">
    <source>
        <dbReference type="ARBA" id="ARBA00023136"/>
    </source>
</evidence>
<keyword evidence="9" id="KW-0739">Sodium transport</keyword>
<feature type="transmembrane region" description="Helical" evidence="11">
    <location>
        <begin position="98"/>
        <end position="119"/>
    </location>
</feature>
<dbReference type="InterPro" id="IPR004680">
    <property type="entry name" value="Cit_transptr-like_dom"/>
</dbReference>
<dbReference type="GO" id="GO:0016020">
    <property type="term" value="C:membrane"/>
    <property type="evidence" value="ECO:0007669"/>
    <property type="project" value="UniProtKB-SubCell"/>
</dbReference>
<dbReference type="NCBIfam" id="NF038006">
    <property type="entry name" value="NhaD_1"/>
    <property type="match status" value="1"/>
</dbReference>
<keyword evidence="4 11" id="KW-0812">Transmembrane</keyword>
<name>A0A846N0M9_9PROT</name>
<dbReference type="Pfam" id="PF03600">
    <property type="entry name" value="CitMHS"/>
    <property type="match status" value="1"/>
</dbReference>
<comment type="similarity">
    <text evidence="10">Belongs to the NhaD Na(+)/H(+) (TC 2.A.62) antiporter family.</text>
</comment>
<dbReference type="GO" id="GO:0015297">
    <property type="term" value="F:antiporter activity"/>
    <property type="evidence" value="ECO:0007669"/>
    <property type="project" value="UniProtKB-KW"/>
</dbReference>
<feature type="transmembrane region" description="Helical" evidence="11">
    <location>
        <begin position="187"/>
        <end position="209"/>
    </location>
</feature>
<feature type="transmembrane region" description="Helical" evidence="11">
    <location>
        <begin position="33"/>
        <end position="50"/>
    </location>
</feature>
<feature type="transmembrane region" description="Helical" evidence="11">
    <location>
        <begin position="336"/>
        <end position="359"/>
    </location>
</feature>
<evidence type="ECO:0000313" key="13">
    <source>
        <dbReference type="EMBL" id="NIK88727.1"/>
    </source>
</evidence>
<dbReference type="RefSeq" id="WP_167082876.1">
    <property type="nucleotide sequence ID" value="NZ_BAAADC010000001.1"/>
</dbReference>
<dbReference type="GO" id="GO:0006814">
    <property type="term" value="P:sodium ion transport"/>
    <property type="evidence" value="ECO:0007669"/>
    <property type="project" value="UniProtKB-KW"/>
</dbReference>
<feature type="transmembrane region" description="Helical" evidence="11">
    <location>
        <begin position="249"/>
        <end position="268"/>
    </location>
</feature>
<feature type="transmembrane region" description="Helical" evidence="11">
    <location>
        <begin position="221"/>
        <end position="243"/>
    </location>
</feature>
<proteinExistence type="inferred from homology"/>
<protein>
    <submittedName>
        <fullName evidence="13">Na+/H+ antiporter NhaD/arsenite permease-like protein</fullName>
    </submittedName>
</protein>
<feature type="transmembrane region" description="Helical" evidence="11">
    <location>
        <begin position="125"/>
        <end position="140"/>
    </location>
</feature>
<evidence type="ECO:0000256" key="1">
    <source>
        <dbReference type="ARBA" id="ARBA00004141"/>
    </source>
</evidence>
<dbReference type="PANTHER" id="PTHR43269">
    <property type="entry name" value="SODIUM/PROTON ANTIPORTER 1-RELATED"/>
    <property type="match status" value="1"/>
</dbReference>
<comment type="subcellular location">
    <subcellularLocation>
        <location evidence="1">Membrane</location>
        <topology evidence="1">Multi-pass membrane protein</topology>
    </subcellularLocation>
</comment>
<keyword evidence="3" id="KW-0050">Antiport</keyword>
<feature type="transmembrane region" description="Helical" evidence="11">
    <location>
        <begin position="6"/>
        <end position="21"/>
    </location>
</feature>
<evidence type="ECO:0000256" key="3">
    <source>
        <dbReference type="ARBA" id="ARBA00022449"/>
    </source>
</evidence>
<organism evidence="13 14">
    <name type="scientific">Rhizomicrobium palustre</name>
    <dbReference type="NCBI Taxonomy" id="189966"/>
    <lineage>
        <taxon>Bacteria</taxon>
        <taxon>Pseudomonadati</taxon>
        <taxon>Pseudomonadota</taxon>
        <taxon>Alphaproteobacteria</taxon>
        <taxon>Micropepsales</taxon>
        <taxon>Micropepsaceae</taxon>
        <taxon>Rhizomicrobium</taxon>
    </lineage>
</organism>
<feature type="transmembrane region" description="Helical" evidence="11">
    <location>
        <begin position="147"/>
        <end position="167"/>
    </location>
</feature>
<keyword evidence="5 11" id="KW-1133">Transmembrane helix</keyword>
<keyword evidence="2" id="KW-0813">Transport</keyword>
<accession>A0A846N0M9</accession>
<dbReference type="AlphaFoldDB" id="A0A846N0M9"/>
<evidence type="ECO:0000256" key="7">
    <source>
        <dbReference type="ARBA" id="ARBA00023065"/>
    </source>
</evidence>
<feature type="transmembrane region" description="Helical" evidence="11">
    <location>
        <begin position="371"/>
        <end position="398"/>
    </location>
</feature>
<evidence type="ECO:0000256" key="6">
    <source>
        <dbReference type="ARBA" id="ARBA00023053"/>
    </source>
</evidence>
<reference evidence="13 14" key="1">
    <citation type="submission" date="2020-03" db="EMBL/GenBank/DDBJ databases">
        <title>Genomic Encyclopedia of Type Strains, Phase IV (KMG-IV): sequencing the most valuable type-strain genomes for metagenomic binning, comparative biology and taxonomic classification.</title>
        <authorList>
            <person name="Goeker M."/>
        </authorList>
    </citation>
    <scope>NUCLEOTIDE SEQUENCE [LARGE SCALE GENOMIC DNA]</scope>
    <source>
        <strain evidence="13 14">DSM 19867</strain>
    </source>
</reference>
<feature type="transmembrane region" description="Helical" evidence="11">
    <location>
        <begin position="304"/>
        <end position="330"/>
    </location>
</feature>
<dbReference type="Proteomes" id="UP000570514">
    <property type="component" value="Unassembled WGS sequence"/>
</dbReference>
<evidence type="ECO:0000256" key="5">
    <source>
        <dbReference type="ARBA" id="ARBA00022989"/>
    </source>
</evidence>
<evidence type="ECO:0000256" key="9">
    <source>
        <dbReference type="ARBA" id="ARBA00023201"/>
    </source>
</evidence>